<dbReference type="InterPro" id="IPR036388">
    <property type="entry name" value="WH-like_DNA-bd_sf"/>
</dbReference>
<dbReference type="Proteomes" id="UP000184204">
    <property type="component" value="Unassembled WGS sequence"/>
</dbReference>
<dbReference type="EMBL" id="FQUA01000005">
    <property type="protein sequence ID" value="SHE68163.1"/>
    <property type="molecule type" value="Genomic_DNA"/>
</dbReference>
<reference evidence="4" key="2">
    <citation type="submission" date="2016-01" db="EMBL/GenBank/DDBJ databases">
        <authorList>
            <person name="Poehlein A."/>
            <person name="Schlien K."/>
            <person name="Gottschalk G."/>
            <person name="Buckel W."/>
            <person name="Daniel R."/>
        </authorList>
    </citation>
    <scope>NUCLEOTIDE SEQUENCE [LARGE SCALE GENOMIC DNA]</scope>
    <source>
        <strain evidence="4">X2</strain>
    </source>
</reference>
<dbReference type="Pfam" id="PF07638">
    <property type="entry name" value="Sigma70_ECF"/>
    <property type="match status" value="1"/>
</dbReference>
<feature type="domain" description="RNA polymerase sigma-70 ECF-like HTH" evidence="1">
    <location>
        <begin position="41"/>
        <end position="125"/>
    </location>
</feature>
<accession>A0A0X1U929</accession>
<evidence type="ECO:0000313" key="4">
    <source>
        <dbReference type="Proteomes" id="UP000068026"/>
    </source>
</evidence>
<reference evidence="2 4" key="1">
    <citation type="journal article" date="2016" name="Genome Announc.">
        <title>Complete Genome Sequence of the Amino Acid-Fermenting Clostridium propionicum X2 (DSM 1682).</title>
        <authorList>
            <person name="Poehlein A."/>
            <person name="Schlien K."/>
            <person name="Chowdhury N.P."/>
            <person name="Gottschalk G."/>
            <person name="Buckel W."/>
            <person name="Daniel R."/>
        </authorList>
    </citation>
    <scope>NUCLEOTIDE SEQUENCE [LARGE SCALE GENOMIC DNA]</scope>
    <source>
        <strain evidence="2 4">X2</strain>
    </source>
</reference>
<dbReference type="RefSeq" id="WP_066050644.1">
    <property type="nucleotide sequence ID" value="NZ_CP014223.1"/>
</dbReference>
<evidence type="ECO:0000313" key="2">
    <source>
        <dbReference type="EMBL" id="AMJ41428.1"/>
    </source>
</evidence>
<organism evidence="3 5">
    <name type="scientific">Anaerotignum propionicum DSM 1682</name>
    <dbReference type="NCBI Taxonomy" id="991789"/>
    <lineage>
        <taxon>Bacteria</taxon>
        <taxon>Bacillati</taxon>
        <taxon>Bacillota</taxon>
        <taxon>Clostridia</taxon>
        <taxon>Lachnospirales</taxon>
        <taxon>Anaerotignaceae</taxon>
        <taxon>Anaerotignum</taxon>
    </lineage>
</organism>
<dbReference type="EMBL" id="CP014223">
    <property type="protein sequence ID" value="AMJ41428.1"/>
    <property type="molecule type" value="Genomic_DNA"/>
</dbReference>
<name>A0A0X1U929_ANAPI</name>
<dbReference type="Gene3D" id="1.10.10.10">
    <property type="entry name" value="Winged helix-like DNA-binding domain superfamily/Winged helix DNA-binding domain"/>
    <property type="match status" value="1"/>
</dbReference>
<keyword evidence="4" id="KW-1185">Reference proteome</keyword>
<dbReference type="OrthoDB" id="1708086at2"/>
<evidence type="ECO:0000313" key="3">
    <source>
        <dbReference type="EMBL" id="SHE68163.1"/>
    </source>
</evidence>
<proteinExistence type="predicted"/>
<dbReference type="InterPro" id="IPR053812">
    <property type="entry name" value="HTH_Sigma70_ECF-like"/>
</dbReference>
<gene>
    <name evidence="2" type="ORF">CPRO_18440</name>
    <name evidence="3" type="ORF">SAMN02745151_01442</name>
</gene>
<reference evidence="3" key="4">
    <citation type="submission" date="2016-11" db="EMBL/GenBank/DDBJ databases">
        <authorList>
            <person name="Varghese N."/>
            <person name="Submissions S."/>
        </authorList>
    </citation>
    <scope>NUCLEOTIDE SEQUENCE</scope>
    <source>
        <strain evidence="3">DSM 1682</strain>
    </source>
</reference>
<protein>
    <submittedName>
        <fullName evidence="3">ECF sigma factor</fullName>
    </submittedName>
</protein>
<sequence length="136" mass="15973">MPFYVTITNLQGEEIKVKVSVEIFELFEEERKEIARLRKEKERHAFDEDVESDIAGYLHSLRTTSLEERAMQRQELKSAVDVIKSCTPVQQRRFYLNRILGYSFTEIAAKEHCSERAVKYSVDTVIKKLEELKNSL</sequence>
<evidence type="ECO:0000313" key="5">
    <source>
        <dbReference type="Proteomes" id="UP000184204"/>
    </source>
</evidence>
<dbReference type="InterPro" id="IPR013324">
    <property type="entry name" value="RNA_pol_sigma_r3/r4-like"/>
</dbReference>
<reference evidence="5" key="3">
    <citation type="submission" date="2016-11" db="EMBL/GenBank/DDBJ databases">
        <authorList>
            <person name="Jaros S."/>
            <person name="Januszkiewicz K."/>
            <person name="Wedrychowicz H."/>
        </authorList>
    </citation>
    <scope>NUCLEOTIDE SEQUENCE [LARGE SCALE GENOMIC DNA]</scope>
    <source>
        <strain evidence="5">DSM 1682</strain>
    </source>
</reference>
<evidence type="ECO:0000259" key="1">
    <source>
        <dbReference type="Pfam" id="PF07638"/>
    </source>
</evidence>
<dbReference type="SUPFAM" id="SSF88659">
    <property type="entry name" value="Sigma3 and sigma4 domains of RNA polymerase sigma factors"/>
    <property type="match status" value="1"/>
</dbReference>
<dbReference type="KEGG" id="cpro:CPRO_18440"/>
<dbReference type="Proteomes" id="UP000068026">
    <property type="component" value="Chromosome"/>
</dbReference>
<dbReference type="AlphaFoldDB" id="A0A0X1U929"/>